<keyword evidence="3" id="KW-0444">Lipid biosynthesis</keyword>
<evidence type="ECO:0000256" key="7">
    <source>
        <dbReference type="ARBA" id="ARBA00023160"/>
    </source>
</evidence>
<evidence type="ECO:0000256" key="1">
    <source>
        <dbReference type="ARBA" id="ARBA00005194"/>
    </source>
</evidence>
<dbReference type="PANTHER" id="PTHR43091">
    <property type="entry name" value="3-OXOACYL-[ACYL-CARRIER-PROTEIN] SYNTHASE"/>
    <property type="match status" value="1"/>
</dbReference>
<keyword evidence="5" id="KW-0276">Fatty acid metabolism</keyword>
<accession>A0AAD6R7M1</accession>
<dbReference type="PANTHER" id="PTHR43091:SF1">
    <property type="entry name" value="BETA-KETOACYL-[ACYL-CARRIER-PROTEIN] SYNTHASE III, CHLOROPLASTIC"/>
    <property type="match status" value="1"/>
</dbReference>
<keyword evidence="7" id="KW-0275">Fatty acid biosynthesis</keyword>
<evidence type="ECO:0000256" key="2">
    <source>
        <dbReference type="ARBA" id="ARBA00008642"/>
    </source>
</evidence>
<evidence type="ECO:0000256" key="5">
    <source>
        <dbReference type="ARBA" id="ARBA00022832"/>
    </source>
</evidence>
<evidence type="ECO:0000313" key="9">
    <source>
        <dbReference type="EMBL" id="KAJ7003874.1"/>
    </source>
</evidence>
<name>A0AAD6R7M1_9ROSI</name>
<evidence type="ECO:0000313" key="10">
    <source>
        <dbReference type="Proteomes" id="UP001164929"/>
    </source>
</evidence>
<comment type="caution">
    <text evidence="9">The sequence shown here is derived from an EMBL/GenBank/DDBJ whole genome shotgun (WGS) entry which is preliminary data.</text>
</comment>
<dbReference type="AlphaFoldDB" id="A0AAD6R7M1"/>
<reference evidence="9" key="1">
    <citation type="journal article" date="2023" name="Mol. Ecol. Resour.">
        <title>Chromosome-level genome assembly of a triploid poplar Populus alba 'Berolinensis'.</title>
        <authorList>
            <person name="Chen S."/>
            <person name="Yu Y."/>
            <person name="Wang X."/>
            <person name="Wang S."/>
            <person name="Zhang T."/>
            <person name="Zhou Y."/>
            <person name="He R."/>
            <person name="Meng N."/>
            <person name="Wang Y."/>
            <person name="Liu W."/>
            <person name="Liu Z."/>
            <person name="Liu J."/>
            <person name="Guo Q."/>
            <person name="Huang H."/>
            <person name="Sederoff R.R."/>
            <person name="Wang G."/>
            <person name="Qu G."/>
            <person name="Chen S."/>
        </authorList>
    </citation>
    <scope>NUCLEOTIDE SEQUENCE</scope>
    <source>
        <strain evidence="9">SC-2020</strain>
    </source>
</reference>
<dbReference type="GO" id="GO:0009507">
    <property type="term" value="C:chloroplast"/>
    <property type="evidence" value="ECO:0007669"/>
    <property type="project" value="TreeGrafter"/>
</dbReference>
<evidence type="ECO:0000256" key="6">
    <source>
        <dbReference type="ARBA" id="ARBA00023098"/>
    </source>
</evidence>
<dbReference type="Gene3D" id="3.50.50.60">
    <property type="entry name" value="FAD/NAD(P)-binding domain"/>
    <property type="match status" value="1"/>
</dbReference>
<keyword evidence="6" id="KW-0443">Lipid metabolism</keyword>
<dbReference type="SUPFAM" id="SSF53901">
    <property type="entry name" value="Thiolase-like"/>
    <property type="match status" value="1"/>
</dbReference>
<dbReference type="Proteomes" id="UP001164929">
    <property type="component" value="Chromosome 3"/>
</dbReference>
<proteinExistence type="inferred from homology"/>
<keyword evidence="4" id="KW-0808">Transferase</keyword>
<comment type="pathway">
    <text evidence="1">Lipid metabolism; fatty acid biosynthesis.</text>
</comment>
<dbReference type="GO" id="GO:0016746">
    <property type="term" value="F:acyltransferase activity"/>
    <property type="evidence" value="ECO:0007669"/>
    <property type="project" value="InterPro"/>
</dbReference>
<dbReference type="InterPro" id="IPR016039">
    <property type="entry name" value="Thiolase-like"/>
</dbReference>
<dbReference type="EMBL" id="JAQIZT010000003">
    <property type="protein sequence ID" value="KAJ7003874.1"/>
    <property type="molecule type" value="Genomic_DNA"/>
</dbReference>
<gene>
    <name evidence="9" type="ORF">NC653_008922</name>
</gene>
<comment type="similarity">
    <text evidence="2">Belongs to the thiolase-like superfamily. FabH family.</text>
</comment>
<dbReference type="Pfam" id="PF08541">
    <property type="entry name" value="ACP_syn_III_C"/>
    <property type="match status" value="1"/>
</dbReference>
<dbReference type="GO" id="GO:0006633">
    <property type="term" value="P:fatty acid biosynthetic process"/>
    <property type="evidence" value="ECO:0007669"/>
    <property type="project" value="UniProtKB-KW"/>
</dbReference>
<dbReference type="Gene3D" id="3.40.47.10">
    <property type="match status" value="1"/>
</dbReference>
<evidence type="ECO:0000256" key="3">
    <source>
        <dbReference type="ARBA" id="ARBA00022516"/>
    </source>
</evidence>
<organism evidence="9 10">
    <name type="scientific">Populus alba x Populus x berolinensis</name>
    <dbReference type="NCBI Taxonomy" id="444605"/>
    <lineage>
        <taxon>Eukaryota</taxon>
        <taxon>Viridiplantae</taxon>
        <taxon>Streptophyta</taxon>
        <taxon>Embryophyta</taxon>
        <taxon>Tracheophyta</taxon>
        <taxon>Spermatophyta</taxon>
        <taxon>Magnoliopsida</taxon>
        <taxon>eudicotyledons</taxon>
        <taxon>Gunneridae</taxon>
        <taxon>Pentapetalae</taxon>
        <taxon>rosids</taxon>
        <taxon>fabids</taxon>
        <taxon>Malpighiales</taxon>
        <taxon>Salicaceae</taxon>
        <taxon>Saliceae</taxon>
        <taxon>Populus</taxon>
    </lineage>
</organism>
<evidence type="ECO:0000259" key="8">
    <source>
        <dbReference type="Pfam" id="PF08541"/>
    </source>
</evidence>
<feature type="domain" description="Beta-ketoacyl-[acyl-carrier-protein] synthase III C-terminal" evidence="8">
    <location>
        <begin position="276"/>
        <end position="340"/>
    </location>
</feature>
<evidence type="ECO:0000256" key="4">
    <source>
        <dbReference type="ARBA" id="ARBA00022679"/>
    </source>
</evidence>
<dbReference type="InterPro" id="IPR036188">
    <property type="entry name" value="FAD/NAD-bd_sf"/>
</dbReference>
<sequence>MTCQRMLRAGSVSELQSVGGYVRSINLWPGKQIQSHNYRTPEPFRNRVVVLIGSSMSAAGLSIEIAEIVTVDDNRMGPLYKHVFPPIFGSRAILCSSTMEARLNSKMSSAIVLICLRLHQSICASITSPEHMMDDVKAFYSILEASGIPKHYTHKMLDSGKWQVHPGPVVPFSSKPRREDYAFNRGYWIWVLFHQRNLKESGASTIEGSEKISPSQSGLPSEDYGLSSFDLHSDGEGLTFRLPPKRHAIISCLQMNGKEVFRFAVRCVPQSIECALEKAGLPGSSIDWPLIHQANQRIIVAVATYLEVPPENIISNVANYGNTSAASIPLALDEAVRSDQAIPLQLQDLELV</sequence>
<keyword evidence="10" id="KW-1185">Reference proteome</keyword>
<protein>
    <recommendedName>
        <fullName evidence="8">Beta-ketoacyl-[acyl-carrier-protein] synthase III C-terminal domain-containing protein</fullName>
    </recommendedName>
</protein>
<dbReference type="SUPFAM" id="SSF51905">
    <property type="entry name" value="FAD/NAD(P)-binding domain"/>
    <property type="match status" value="1"/>
</dbReference>
<dbReference type="InterPro" id="IPR013747">
    <property type="entry name" value="ACP_syn_III_C"/>
</dbReference>